<reference evidence="13" key="1">
    <citation type="submission" date="2013-03" db="EMBL/GenBank/DDBJ databases">
        <authorList>
            <person name="Jeffery W."/>
            <person name="Warren W."/>
            <person name="Wilson R.K."/>
        </authorList>
    </citation>
    <scope>NUCLEOTIDE SEQUENCE</scope>
    <source>
        <strain evidence="13">female</strain>
    </source>
</reference>
<dbReference type="EC" id="2.8.2.-" evidence="11"/>
<dbReference type="OrthoDB" id="2019940at2759"/>
<keyword evidence="3 11" id="KW-0808">Transferase</keyword>
<dbReference type="GO" id="GO:0000139">
    <property type="term" value="C:Golgi membrane"/>
    <property type="evidence" value="ECO:0007669"/>
    <property type="project" value="UniProtKB-SubCell"/>
</dbReference>
<sequence length="434" mass="49739">MRRSQAPGLGLQAMLWQDCKGVEAGCGGKRRLRSTVIAMRLPCSFWFLLLFSTGGLLLLLHLQDLTETIQQGPGAKLIFPHGQLVSKDQCPHCADAEIQASIQPAKLFLQAPRSSLLNPRDITAQVTKNHRKLLLKSSSPLLQLSSTPAGRAKNSISRLTRVQRSRRKLMREVCAKYRSSNIARAVTRQHVSRIYVEDTHKLLYCEVPKAGCSNWKRVLMVLQGQAASTGEIQHEQVHYGNHLKRLDSFNHQGIARRLETYTKVLFLREPFERLVSAFRDKFESPNSYYHPVFGKPIISRYRSNASQTALRTGEGVTFKEFIQYLLDVHRPVGMDIHWEPVVQLCSPCLIDYDFIGKFETIEEEANFLLRRIGAPANLTFPSFKDRNPNAARTSSRITQEYFAGLNLTERQRTYDFFFMDYLMFNYSKPFEDLY</sequence>
<evidence type="ECO:0000256" key="6">
    <source>
        <dbReference type="ARBA" id="ARBA00022989"/>
    </source>
</evidence>
<dbReference type="InParanoid" id="A0A3B1J642"/>
<dbReference type="InterPro" id="IPR005331">
    <property type="entry name" value="Sulfotransferase"/>
</dbReference>
<reference evidence="13" key="2">
    <citation type="journal article" date="2014" name="Nat. Commun.">
        <title>The cavefish genome reveals candidate genes for eye loss.</title>
        <authorList>
            <person name="McGaugh S.E."/>
            <person name="Gross J.B."/>
            <person name="Aken B."/>
            <person name="Blin M."/>
            <person name="Borowsky R."/>
            <person name="Chalopin D."/>
            <person name="Hinaux H."/>
            <person name="Jeffery W.R."/>
            <person name="Keene A."/>
            <person name="Ma L."/>
            <person name="Minx P."/>
            <person name="Murphy D."/>
            <person name="O'Quin K.E."/>
            <person name="Retaux S."/>
            <person name="Rohner N."/>
            <person name="Searle S.M."/>
            <person name="Stahl B.A."/>
            <person name="Tabin C."/>
            <person name="Volff J.N."/>
            <person name="Yoshizawa M."/>
            <person name="Warren W.C."/>
        </authorList>
    </citation>
    <scope>NUCLEOTIDE SEQUENCE [LARGE SCALE GENOMIC DNA]</scope>
    <source>
        <strain evidence="13">female</strain>
    </source>
</reference>
<evidence type="ECO:0000256" key="10">
    <source>
        <dbReference type="ARBA" id="ARBA00023277"/>
    </source>
</evidence>
<evidence type="ECO:0000256" key="11">
    <source>
        <dbReference type="RuleBase" id="RU364020"/>
    </source>
</evidence>
<comment type="subcellular location">
    <subcellularLocation>
        <location evidence="1 11">Golgi apparatus membrane</location>
        <topology evidence="1 11">Single-pass type II membrane protein</topology>
    </subcellularLocation>
</comment>
<evidence type="ECO:0000256" key="7">
    <source>
        <dbReference type="ARBA" id="ARBA00023034"/>
    </source>
</evidence>
<comment type="similarity">
    <text evidence="2 11">Belongs to the sulfotransferase 2 family.</text>
</comment>
<dbReference type="Pfam" id="PF03567">
    <property type="entry name" value="Sulfotransfer_2"/>
    <property type="match status" value="1"/>
</dbReference>
<dbReference type="AlphaFoldDB" id="A0A3B1J642"/>
<keyword evidence="6 11" id="KW-1133">Transmembrane helix</keyword>
<dbReference type="GeneTree" id="ENSGT00940000159100"/>
<feature type="transmembrane region" description="Helical" evidence="11">
    <location>
        <begin position="37"/>
        <end position="60"/>
    </location>
</feature>
<dbReference type="InterPro" id="IPR018011">
    <property type="entry name" value="Carb_sulfotrans_8-10"/>
</dbReference>
<keyword evidence="9 11" id="KW-0325">Glycoprotein</keyword>
<evidence type="ECO:0000256" key="1">
    <source>
        <dbReference type="ARBA" id="ARBA00004323"/>
    </source>
</evidence>
<dbReference type="GO" id="GO:0016051">
    <property type="term" value="P:carbohydrate biosynthetic process"/>
    <property type="evidence" value="ECO:0007669"/>
    <property type="project" value="InterPro"/>
</dbReference>
<dbReference type="Bgee" id="ENSAMXG00000041509">
    <property type="expression patterns" value="Expressed in intestine and 11 other cell types or tissues"/>
</dbReference>
<evidence type="ECO:0000313" key="13">
    <source>
        <dbReference type="Proteomes" id="UP000018467"/>
    </source>
</evidence>
<protein>
    <recommendedName>
        <fullName evidence="11">Carbohydrate sulfotransferase</fullName>
        <ecNumber evidence="11">2.8.2.-</ecNumber>
    </recommendedName>
</protein>
<keyword evidence="13" id="KW-1185">Reference proteome</keyword>
<dbReference type="STRING" id="7994.ENSAMXP00000036804"/>
<evidence type="ECO:0000313" key="12">
    <source>
        <dbReference type="Ensembl" id="ENSAMXP00000036804.1"/>
    </source>
</evidence>
<proteinExistence type="inferred from homology"/>
<evidence type="ECO:0000256" key="2">
    <source>
        <dbReference type="ARBA" id="ARBA00006339"/>
    </source>
</evidence>
<evidence type="ECO:0000256" key="9">
    <source>
        <dbReference type="ARBA" id="ARBA00023180"/>
    </source>
</evidence>
<dbReference type="GO" id="GO:0008146">
    <property type="term" value="F:sulfotransferase activity"/>
    <property type="evidence" value="ECO:0007669"/>
    <property type="project" value="InterPro"/>
</dbReference>
<evidence type="ECO:0000256" key="3">
    <source>
        <dbReference type="ARBA" id="ARBA00022679"/>
    </source>
</evidence>
<keyword evidence="10 11" id="KW-0119">Carbohydrate metabolism</keyword>
<dbReference type="Proteomes" id="UP000018467">
    <property type="component" value="Unassembled WGS sequence"/>
</dbReference>
<keyword evidence="7 11" id="KW-0333">Golgi apparatus</keyword>
<dbReference type="PANTHER" id="PTHR12137">
    <property type="entry name" value="CARBOHYDRATE SULFOTRANSFERASE"/>
    <property type="match status" value="1"/>
</dbReference>
<evidence type="ECO:0000256" key="8">
    <source>
        <dbReference type="ARBA" id="ARBA00023136"/>
    </source>
</evidence>
<accession>A0A3B1J642</accession>
<keyword evidence="4 11" id="KW-0812">Transmembrane</keyword>
<dbReference type="FunCoup" id="A0A3B1J642">
    <property type="interactions" value="35"/>
</dbReference>
<dbReference type="Ensembl" id="ENSAMXT00000035934.1">
    <property type="protein sequence ID" value="ENSAMXP00000036804.1"/>
    <property type="gene ID" value="ENSAMXG00000041509.1"/>
</dbReference>
<name>A0A3B1J642_ASTMX</name>
<dbReference type="PANTHER" id="PTHR12137:SF7">
    <property type="entry name" value="CARBOHYDRATE SULFOTRANSFERASE 8"/>
    <property type="match status" value="1"/>
</dbReference>
<evidence type="ECO:0000256" key="5">
    <source>
        <dbReference type="ARBA" id="ARBA00022968"/>
    </source>
</evidence>
<dbReference type="GO" id="GO:0030166">
    <property type="term" value="P:proteoglycan biosynthetic process"/>
    <property type="evidence" value="ECO:0007669"/>
    <property type="project" value="TreeGrafter"/>
</dbReference>
<keyword evidence="8 11" id="KW-0472">Membrane</keyword>
<organism evidence="12 13">
    <name type="scientific">Astyanax mexicanus</name>
    <name type="common">Blind cave fish</name>
    <name type="synonym">Astyanax fasciatus mexicanus</name>
    <dbReference type="NCBI Taxonomy" id="7994"/>
    <lineage>
        <taxon>Eukaryota</taxon>
        <taxon>Metazoa</taxon>
        <taxon>Chordata</taxon>
        <taxon>Craniata</taxon>
        <taxon>Vertebrata</taxon>
        <taxon>Euteleostomi</taxon>
        <taxon>Actinopterygii</taxon>
        <taxon>Neopterygii</taxon>
        <taxon>Teleostei</taxon>
        <taxon>Ostariophysi</taxon>
        <taxon>Characiformes</taxon>
        <taxon>Characoidei</taxon>
        <taxon>Acestrorhamphidae</taxon>
        <taxon>Acestrorhamphinae</taxon>
        <taxon>Astyanax</taxon>
    </lineage>
</organism>
<reference evidence="12" key="4">
    <citation type="submission" date="2025-09" db="UniProtKB">
        <authorList>
            <consortium name="Ensembl"/>
        </authorList>
    </citation>
    <scope>IDENTIFICATION</scope>
</reference>
<evidence type="ECO:0000256" key="4">
    <source>
        <dbReference type="ARBA" id="ARBA00022692"/>
    </source>
</evidence>
<reference evidence="12" key="3">
    <citation type="submission" date="2025-08" db="UniProtKB">
        <authorList>
            <consortium name="Ensembl"/>
        </authorList>
    </citation>
    <scope>IDENTIFICATION</scope>
</reference>
<keyword evidence="5 11" id="KW-0735">Signal-anchor</keyword>